<proteinExistence type="predicted"/>
<organism evidence="2 3">
    <name type="scientific">Nitzschia inconspicua</name>
    <dbReference type="NCBI Taxonomy" id="303405"/>
    <lineage>
        <taxon>Eukaryota</taxon>
        <taxon>Sar</taxon>
        <taxon>Stramenopiles</taxon>
        <taxon>Ochrophyta</taxon>
        <taxon>Bacillariophyta</taxon>
        <taxon>Bacillariophyceae</taxon>
        <taxon>Bacillariophycidae</taxon>
        <taxon>Bacillariales</taxon>
        <taxon>Bacillariaceae</taxon>
        <taxon>Nitzschia</taxon>
    </lineage>
</organism>
<sequence>MSSHNTLVAGNSHSPADSMESRTARSPAAGTSSTVTAEVGVVGTAGKVAQPTALSTAATSRPETTPDTASPAPVKVQEPSISTSTGTTVGTTAPKQQASRNRRIVSSTLPSPAPSLLGAMYLGDSRTQTVLHNASTLNIQAFYYGLATDPLSYFNAHTIGGRIISSIYRNGFNAAGTSFLKEIYKVTNATKSLCAVAALRESVHAAQTLLEQRRDFFRRLQKYCQDYHMDPPDSSPLWKSQIEAHQTAKMLCTYGITLSNIASDILQENIIIVQMPAKIQDPVKELTPELVKDIAQAVGMKFTSWPSIKIASCFGLTKKDQVLALKADVARAILIELAGNSYSRNPAFIENIRDLKSKGCVHPNLSECRLLHGRRSVSSLRWLVIMYLGIPFKVDSDTPPFEPVEKDENLPLFWQTESLTKFQQALASGKFPIFGSTSDESKSATLARAVSEAPQEMQQQQMQQQVDTEMQSQIRKNKRMETPEGNHPPKKKRNISNDGKKETDDGVTDLPAATVKKPVDVPAMLHDQQQSDIFIDPLLDLPPKFSLFDYVDM</sequence>
<reference evidence="2" key="1">
    <citation type="journal article" date="2021" name="Sci. Rep.">
        <title>Diploid genomic architecture of Nitzschia inconspicua, an elite biomass production diatom.</title>
        <authorList>
            <person name="Oliver A."/>
            <person name="Podell S."/>
            <person name="Pinowska A."/>
            <person name="Traller J.C."/>
            <person name="Smith S.R."/>
            <person name="McClure R."/>
            <person name="Beliaev A."/>
            <person name="Bohutskyi P."/>
            <person name="Hill E.A."/>
            <person name="Rabines A."/>
            <person name="Zheng H."/>
            <person name="Allen L.Z."/>
            <person name="Kuo A."/>
            <person name="Grigoriev I.V."/>
            <person name="Allen A.E."/>
            <person name="Hazlebeck D."/>
            <person name="Allen E.E."/>
        </authorList>
    </citation>
    <scope>NUCLEOTIDE SEQUENCE</scope>
    <source>
        <strain evidence="2">Hildebrandi</strain>
    </source>
</reference>
<protein>
    <submittedName>
        <fullName evidence="2">Uncharacterized protein</fullName>
    </submittedName>
</protein>
<dbReference type="AlphaFoldDB" id="A0A9K3L8N3"/>
<dbReference type="EMBL" id="JAGRRH010000015">
    <property type="protein sequence ID" value="KAG7356356.1"/>
    <property type="molecule type" value="Genomic_DNA"/>
</dbReference>
<gene>
    <name evidence="2" type="ORF">IV203_001042</name>
</gene>
<feature type="compositionally biased region" description="Polar residues" evidence="1">
    <location>
        <begin position="52"/>
        <end position="68"/>
    </location>
</feature>
<feature type="region of interest" description="Disordered" evidence="1">
    <location>
        <begin position="445"/>
        <end position="510"/>
    </location>
</feature>
<evidence type="ECO:0000256" key="1">
    <source>
        <dbReference type="SAM" id="MobiDB-lite"/>
    </source>
</evidence>
<reference evidence="2" key="2">
    <citation type="submission" date="2021-04" db="EMBL/GenBank/DDBJ databases">
        <authorList>
            <person name="Podell S."/>
        </authorList>
    </citation>
    <scope>NUCLEOTIDE SEQUENCE</scope>
    <source>
        <strain evidence="2">Hildebrandi</strain>
    </source>
</reference>
<feature type="compositionally biased region" description="Low complexity" evidence="1">
    <location>
        <begin position="455"/>
        <end position="473"/>
    </location>
</feature>
<feature type="region of interest" description="Disordered" evidence="1">
    <location>
        <begin position="1"/>
        <end position="109"/>
    </location>
</feature>
<keyword evidence="3" id="KW-1185">Reference proteome</keyword>
<feature type="compositionally biased region" description="Low complexity" evidence="1">
    <location>
        <begin position="82"/>
        <end position="92"/>
    </location>
</feature>
<evidence type="ECO:0000313" key="3">
    <source>
        <dbReference type="Proteomes" id="UP000693970"/>
    </source>
</evidence>
<feature type="compositionally biased region" description="Polar residues" evidence="1">
    <location>
        <begin position="1"/>
        <end position="15"/>
    </location>
</feature>
<name>A0A9K3L8N3_9STRA</name>
<feature type="compositionally biased region" description="Low complexity" evidence="1">
    <location>
        <begin position="30"/>
        <end position="46"/>
    </location>
</feature>
<dbReference type="Proteomes" id="UP000693970">
    <property type="component" value="Unassembled WGS sequence"/>
</dbReference>
<evidence type="ECO:0000313" key="2">
    <source>
        <dbReference type="EMBL" id="KAG7356356.1"/>
    </source>
</evidence>
<comment type="caution">
    <text evidence="2">The sequence shown here is derived from an EMBL/GenBank/DDBJ whole genome shotgun (WGS) entry which is preliminary data.</text>
</comment>
<accession>A0A9K3L8N3</accession>